<dbReference type="EMBL" id="FR695865">
    <property type="protein sequence ID" value="CBX27263.1"/>
    <property type="molecule type" value="Genomic_DNA"/>
</dbReference>
<dbReference type="InterPro" id="IPR010752">
    <property type="entry name" value="DUF1329"/>
</dbReference>
<proteinExistence type="predicted"/>
<gene>
    <name evidence="1" type="ORF">N47_I06830</name>
</gene>
<accession>E1Y9L9</accession>
<name>E1Y9L9_9BACT</name>
<sequence>MKYMGRTDFPPLGVLPAFKEKGICLKESIMILEPNEVKGFIQLRNRYWDIDKADECYAYIPAIRRVRRMTGADLTDPLLGSDAVPDDFEVWRQKIDSRMKFRVLEHRDFLVPRDYIGLENKPPYDYKKNGPCFQVEWEIRPQWVLEVMINNPDYVYSKRVLYADAVPVDKGGTFRLYWDECYDHKGRLWKGNGTGAPATTKEGLTNLFNWIWINYQTDHYTVMDSYSAYCKDFDKKYPVKEEDAFTITGLLKRAR</sequence>
<dbReference type="AlphaFoldDB" id="E1Y9L9"/>
<dbReference type="Gene3D" id="2.50.20.10">
    <property type="entry name" value="Lipoprotein localisation LolA/LolB/LppX"/>
    <property type="match status" value="1"/>
</dbReference>
<evidence type="ECO:0000313" key="1">
    <source>
        <dbReference type="EMBL" id="CBX27263.1"/>
    </source>
</evidence>
<protein>
    <submittedName>
        <fullName evidence="1">Uncharacterized protein</fullName>
    </submittedName>
</protein>
<organism evidence="1">
    <name type="scientific">uncultured Desulfobacterium sp</name>
    <dbReference type="NCBI Taxonomy" id="201089"/>
    <lineage>
        <taxon>Bacteria</taxon>
        <taxon>Pseudomonadati</taxon>
        <taxon>Thermodesulfobacteriota</taxon>
        <taxon>Desulfobacteria</taxon>
        <taxon>Desulfobacterales</taxon>
        <taxon>Desulfobacteriaceae</taxon>
        <taxon>Desulfobacterium</taxon>
        <taxon>environmental samples</taxon>
    </lineage>
</organism>
<reference evidence="1" key="1">
    <citation type="journal article" date="2011" name="Environ. Microbiol.">
        <title>Genomic insights into the metabolic potential of the polycyclic aromatic hydrocarbon degrading sulfate-reducing Deltaproteobacterium N47.</title>
        <authorList>
            <person name="Bergmann F."/>
            <person name="Selesi D."/>
            <person name="Weinmaier T."/>
            <person name="Tischler P."/>
            <person name="Rattei T."/>
            <person name="Meckenstock R.U."/>
        </authorList>
    </citation>
    <scope>NUCLEOTIDE SEQUENCE</scope>
</reference>
<dbReference type="Pfam" id="PF07044">
    <property type="entry name" value="DUF1329"/>
    <property type="match status" value="1"/>
</dbReference>
<dbReference type="CDD" id="cd16329">
    <property type="entry name" value="LolA_like"/>
    <property type="match status" value="1"/>
</dbReference>